<keyword evidence="2" id="KW-1185">Reference proteome</keyword>
<organism evidence="1 2">
    <name type="scientific">Platanthera guangdongensis</name>
    <dbReference type="NCBI Taxonomy" id="2320717"/>
    <lineage>
        <taxon>Eukaryota</taxon>
        <taxon>Viridiplantae</taxon>
        <taxon>Streptophyta</taxon>
        <taxon>Embryophyta</taxon>
        <taxon>Tracheophyta</taxon>
        <taxon>Spermatophyta</taxon>
        <taxon>Magnoliopsida</taxon>
        <taxon>Liliopsida</taxon>
        <taxon>Asparagales</taxon>
        <taxon>Orchidaceae</taxon>
        <taxon>Orchidoideae</taxon>
        <taxon>Orchideae</taxon>
        <taxon>Orchidinae</taxon>
        <taxon>Platanthera</taxon>
    </lineage>
</organism>
<sequence length="178" mass="19940">MSKCRSHGTFPHFNLQSSHLNICDYHQDPHQRPLPTSSRPEFHSSNNALLVIKKTFPRDLDHVAGGCQRQLAVGHEILRWGERLPLGWSWDDITTSALQVSEAGLALVRLLCYTIYPCWRSRNAYTHGYEVGTPAVIAATVLENIAIFDQGRNSGCWGTSRPSGIFHSPSWCPRCQVG</sequence>
<evidence type="ECO:0000313" key="2">
    <source>
        <dbReference type="Proteomes" id="UP001412067"/>
    </source>
</evidence>
<dbReference type="Proteomes" id="UP001412067">
    <property type="component" value="Unassembled WGS sequence"/>
</dbReference>
<protein>
    <submittedName>
        <fullName evidence="1">Uncharacterized protein</fullName>
    </submittedName>
</protein>
<dbReference type="EMBL" id="JBBWWR010000013">
    <property type="protein sequence ID" value="KAK8955454.1"/>
    <property type="molecule type" value="Genomic_DNA"/>
</dbReference>
<comment type="caution">
    <text evidence="1">The sequence shown here is derived from an EMBL/GenBank/DDBJ whole genome shotgun (WGS) entry which is preliminary data.</text>
</comment>
<name>A0ABR2M0V7_9ASPA</name>
<accession>A0ABR2M0V7</accession>
<gene>
    <name evidence="1" type="ORF">KSP40_PGU008745</name>
</gene>
<reference evidence="1 2" key="1">
    <citation type="journal article" date="2022" name="Nat. Plants">
        <title>Genomes of leafy and leafless Platanthera orchids illuminate the evolution of mycoheterotrophy.</title>
        <authorList>
            <person name="Li M.H."/>
            <person name="Liu K.W."/>
            <person name="Li Z."/>
            <person name="Lu H.C."/>
            <person name="Ye Q.L."/>
            <person name="Zhang D."/>
            <person name="Wang J.Y."/>
            <person name="Li Y.F."/>
            <person name="Zhong Z.M."/>
            <person name="Liu X."/>
            <person name="Yu X."/>
            <person name="Liu D.K."/>
            <person name="Tu X.D."/>
            <person name="Liu B."/>
            <person name="Hao Y."/>
            <person name="Liao X.Y."/>
            <person name="Jiang Y.T."/>
            <person name="Sun W.H."/>
            <person name="Chen J."/>
            <person name="Chen Y.Q."/>
            <person name="Ai Y."/>
            <person name="Zhai J.W."/>
            <person name="Wu S.S."/>
            <person name="Zhou Z."/>
            <person name="Hsiao Y.Y."/>
            <person name="Wu W.L."/>
            <person name="Chen Y.Y."/>
            <person name="Lin Y.F."/>
            <person name="Hsu J.L."/>
            <person name="Li C.Y."/>
            <person name="Wang Z.W."/>
            <person name="Zhao X."/>
            <person name="Zhong W.Y."/>
            <person name="Ma X.K."/>
            <person name="Ma L."/>
            <person name="Huang J."/>
            <person name="Chen G.Z."/>
            <person name="Huang M.Z."/>
            <person name="Huang L."/>
            <person name="Peng D.H."/>
            <person name="Luo Y.B."/>
            <person name="Zou S.Q."/>
            <person name="Chen S.P."/>
            <person name="Lan S."/>
            <person name="Tsai W.C."/>
            <person name="Van de Peer Y."/>
            <person name="Liu Z.J."/>
        </authorList>
    </citation>
    <scope>NUCLEOTIDE SEQUENCE [LARGE SCALE GENOMIC DNA]</scope>
    <source>
        <strain evidence="1">Lor288</strain>
    </source>
</reference>
<proteinExistence type="predicted"/>
<evidence type="ECO:0000313" key="1">
    <source>
        <dbReference type="EMBL" id="KAK8955454.1"/>
    </source>
</evidence>